<dbReference type="AlphaFoldDB" id="A0A212D111"/>
<proteinExistence type="predicted"/>
<dbReference type="OrthoDB" id="9717633at2759"/>
<dbReference type="Proteomes" id="UP000242450">
    <property type="component" value="Chromosome 9"/>
</dbReference>
<evidence type="ECO:0000313" key="1">
    <source>
        <dbReference type="EMBL" id="OWK11774.1"/>
    </source>
</evidence>
<accession>A0A212D111</accession>
<reference evidence="1 2" key="1">
    <citation type="journal article" date="2018" name="Mol. Genet. Genomics">
        <title>The red deer Cervus elaphus genome CerEla1.0: sequencing, annotating, genes, and chromosomes.</title>
        <authorList>
            <person name="Bana N.A."/>
            <person name="Nyiri A."/>
            <person name="Nagy J."/>
            <person name="Frank K."/>
            <person name="Nagy T."/>
            <person name="Steger V."/>
            <person name="Schiller M."/>
            <person name="Lakatos P."/>
            <person name="Sugar L."/>
            <person name="Horn P."/>
            <person name="Barta E."/>
            <person name="Orosz L."/>
        </authorList>
    </citation>
    <scope>NUCLEOTIDE SEQUENCE [LARGE SCALE GENOMIC DNA]</scope>
    <source>
        <strain evidence="1">Hungarian</strain>
    </source>
</reference>
<evidence type="ECO:0000313" key="2">
    <source>
        <dbReference type="Proteomes" id="UP000242450"/>
    </source>
</evidence>
<gene>
    <name evidence="1" type="ORF">Celaphus_00003186</name>
</gene>
<name>A0A212D111_CEREH</name>
<sequence>MTDDKHAIGVFIPGFLKLLRFQAHHKHILGRALPKLKGHVSTTVAPPRGAVPWLLRGVGFLQASFAFSWGRPGVSSG</sequence>
<organism evidence="1 2">
    <name type="scientific">Cervus elaphus hippelaphus</name>
    <name type="common">European red deer</name>
    <dbReference type="NCBI Taxonomy" id="46360"/>
    <lineage>
        <taxon>Eukaryota</taxon>
        <taxon>Metazoa</taxon>
        <taxon>Chordata</taxon>
        <taxon>Craniata</taxon>
        <taxon>Vertebrata</taxon>
        <taxon>Euteleostomi</taxon>
        <taxon>Mammalia</taxon>
        <taxon>Eutheria</taxon>
        <taxon>Laurasiatheria</taxon>
        <taxon>Artiodactyla</taxon>
        <taxon>Ruminantia</taxon>
        <taxon>Pecora</taxon>
        <taxon>Cervidae</taxon>
        <taxon>Cervinae</taxon>
        <taxon>Cervus</taxon>
    </lineage>
</organism>
<keyword evidence="2" id="KW-1185">Reference proteome</keyword>
<comment type="caution">
    <text evidence="1">The sequence shown here is derived from an EMBL/GenBank/DDBJ whole genome shotgun (WGS) entry which is preliminary data.</text>
</comment>
<dbReference type="EMBL" id="MKHE01000009">
    <property type="protein sequence ID" value="OWK11774.1"/>
    <property type="molecule type" value="Genomic_DNA"/>
</dbReference>
<protein>
    <submittedName>
        <fullName evidence="1">Uncharacterized protein</fullName>
    </submittedName>
</protein>